<keyword evidence="6 11" id="KW-0812">Transmembrane</keyword>
<gene>
    <name evidence="13" type="ORF">ACCI51_14670</name>
</gene>
<keyword evidence="5" id="KW-0997">Cell inner membrane</keyword>
<accession>A0ABV4NS17</accession>
<dbReference type="SUPFAM" id="SSF54523">
    <property type="entry name" value="Pili subunits"/>
    <property type="match status" value="1"/>
</dbReference>
<comment type="similarity">
    <text evidence="9">Belongs to the GSP H family.</text>
</comment>
<evidence type="ECO:0000313" key="14">
    <source>
        <dbReference type="Proteomes" id="UP001569414"/>
    </source>
</evidence>
<feature type="domain" description="General secretion pathway GspH" evidence="12">
    <location>
        <begin position="44"/>
        <end position="161"/>
    </location>
</feature>
<proteinExistence type="inferred from homology"/>
<reference evidence="13 14" key="1">
    <citation type="submission" date="2024-08" db="EMBL/GenBank/DDBJ databases">
        <authorList>
            <person name="Ishaq N."/>
        </authorList>
    </citation>
    <scope>NUCLEOTIDE SEQUENCE [LARGE SCALE GENOMIC DNA]</scope>
    <source>
        <strain evidence="13 14">JCM 30400</strain>
    </source>
</reference>
<dbReference type="Pfam" id="PF12019">
    <property type="entry name" value="GspH"/>
    <property type="match status" value="1"/>
</dbReference>
<name>A0ABV4NS17_9GAMM</name>
<keyword evidence="7 11" id="KW-1133">Transmembrane helix</keyword>
<keyword evidence="3" id="KW-1003">Cell membrane</keyword>
<keyword evidence="14" id="KW-1185">Reference proteome</keyword>
<keyword evidence="8 11" id="KW-0472">Membrane</keyword>
<protein>
    <recommendedName>
        <fullName evidence="2">Type II secretion system protein H</fullName>
    </recommendedName>
    <alternativeName>
        <fullName evidence="10">General secretion pathway protein H</fullName>
    </alternativeName>
</protein>
<dbReference type="RefSeq" id="WP_371844277.1">
    <property type="nucleotide sequence ID" value="NZ_JBGMEL010000015.1"/>
</dbReference>
<evidence type="ECO:0000313" key="13">
    <source>
        <dbReference type="EMBL" id="MFA0791794.1"/>
    </source>
</evidence>
<evidence type="ECO:0000256" key="5">
    <source>
        <dbReference type="ARBA" id="ARBA00022519"/>
    </source>
</evidence>
<organism evidence="13 14">
    <name type="scientific">Microbulbifer echini</name>
    <dbReference type="NCBI Taxonomy" id="1529067"/>
    <lineage>
        <taxon>Bacteria</taxon>
        <taxon>Pseudomonadati</taxon>
        <taxon>Pseudomonadota</taxon>
        <taxon>Gammaproteobacteria</taxon>
        <taxon>Cellvibrionales</taxon>
        <taxon>Microbulbiferaceae</taxon>
        <taxon>Microbulbifer</taxon>
    </lineage>
</organism>
<dbReference type="Pfam" id="PF07963">
    <property type="entry name" value="N_methyl"/>
    <property type="match status" value="1"/>
</dbReference>
<evidence type="ECO:0000256" key="2">
    <source>
        <dbReference type="ARBA" id="ARBA00021549"/>
    </source>
</evidence>
<comment type="subcellular location">
    <subcellularLocation>
        <location evidence="1">Cell inner membrane</location>
        <topology evidence="1">Single-pass membrane protein</topology>
    </subcellularLocation>
</comment>
<dbReference type="InterPro" id="IPR012902">
    <property type="entry name" value="N_methyl_site"/>
</dbReference>
<evidence type="ECO:0000256" key="4">
    <source>
        <dbReference type="ARBA" id="ARBA00022481"/>
    </source>
</evidence>
<dbReference type="EMBL" id="JBGMEL010000015">
    <property type="protein sequence ID" value="MFA0791794.1"/>
    <property type="molecule type" value="Genomic_DNA"/>
</dbReference>
<evidence type="ECO:0000256" key="10">
    <source>
        <dbReference type="ARBA" id="ARBA00030775"/>
    </source>
</evidence>
<dbReference type="InterPro" id="IPR045584">
    <property type="entry name" value="Pilin-like"/>
</dbReference>
<sequence length="191" mass="21336">MKRVTGFTLIELLISITILALVITLALPSFIDFIKRYQSKVKQQELFGLLMLMRTKAYNENLHYTLCPQGQNDVCADNWSRGALLFADMDKDGELDSGERIERKLESLKSNASLRWMAFNNKGSITFKPDGKTPSQSGNFSYCPATGEAKYGWIIILNAIGRPYYAKDKNGNGIVENGSGEDLVCPKHQSS</sequence>
<dbReference type="NCBIfam" id="TIGR02532">
    <property type="entry name" value="IV_pilin_GFxxxE"/>
    <property type="match status" value="1"/>
</dbReference>
<comment type="caution">
    <text evidence="13">The sequence shown here is derived from an EMBL/GenBank/DDBJ whole genome shotgun (WGS) entry which is preliminary data.</text>
</comment>
<evidence type="ECO:0000256" key="3">
    <source>
        <dbReference type="ARBA" id="ARBA00022475"/>
    </source>
</evidence>
<dbReference type="InterPro" id="IPR022346">
    <property type="entry name" value="T2SS_GspH"/>
</dbReference>
<keyword evidence="4" id="KW-0488">Methylation</keyword>
<evidence type="ECO:0000256" key="1">
    <source>
        <dbReference type="ARBA" id="ARBA00004377"/>
    </source>
</evidence>
<evidence type="ECO:0000256" key="8">
    <source>
        <dbReference type="ARBA" id="ARBA00023136"/>
    </source>
</evidence>
<dbReference type="Gene3D" id="3.55.40.10">
    <property type="entry name" value="minor pseudopilin epsh domain"/>
    <property type="match status" value="1"/>
</dbReference>
<evidence type="ECO:0000256" key="7">
    <source>
        <dbReference type="ARBA" id="ARBA00022989"/>
    </source>
</evidence>
<evidence type="ECO:0000259" key="12">
    <source>
        <dbReference type="Pfam" id="PF12019"/>
    </source>
</evidence>
<evidence type="ECO:0000256" key="9">
    <source>
        <dbReference type="ARBA" id="ARBA00025772"/>
    </source>
</evidence>
<feature type="transmembrane region" description="Helical" evidence="11">
    <location>
        <begin position="12"/>
        <end position="34"/>
    </location>
</feature>
<dbReference type="Proteomes" id="UP001569414">
    <property type="component" value="Unassembled WGS sequence"/>
</dbReference>
<evidence type="ECO:0000256" key="6">
    <source>
        <dbReference type="ARBA" id="ARBA00022692"/>
    </source>
</evidence>
<dbReference type="PROSITE" id="PS00409">
    <property type="entry name" value="PROKAR_NTER_METHYL"/>
    <property type="match status" value="1"/>
</dbReference>
<evidence type="ECO:0000256" key="11">
    <source>
        <dbReference type="SAM" id="Phobius"/>
    </source>
</evidence>